<keyword evidence="7" id="KW-1185">Reference proteome</keyword>
<dbReference type="InterPro" id="IPR050109">
    <property type="entry name" value="HTH-type_TetR-like_transc_reg"/>
</dbReference>
<dbReference type="PROSITE" id="PS50977">
    <property type="entry name" value="HTH_TETR_2"/>
    <property type="match status" value="1"/>
</dbReference>
<evidence type="ECO:0000256" key="1">
    <source>
        <dbReference type="ARBA" id="ARBA00023015"/>
    </source>
</evidence>
<dbReference type="GO" id="GO:0003700">
    <property type="term" value="F:DNA-binding transcription factor activity"/>
    <property type="evidence" value="ECO:0007669"/>
    <property type="project" value="TreeGrafter"/>
</dbReference>
<organism evidence="6 7">
    <name type="scientific">Galbitalea soli</name>
    <dbReference type="NCBI Taxonomy" id="1268042"/>
    <lineage>
        <taxon>Bacteria</taxon>
        <taxon>Bacillati</taxon>
        <taxon>Actinomycetota</taxon>
        <taxon>Actinomycetes</taxon>
        <taxon>Micrococcales</taxon>
        <taxon>Microbacteriaceae</taxon>
        <taxon>Galbitalea</taxon>
    </lineage>
</organism>
<keyword evidence="3" id="KW-0804">Transcription</keyword>
<accession>A0A7C9TT88</accession>
<dbReference type="GO" id="GO:0000976">
    <property type="term" value="F:transcription cis-regulatory region binding"/>
    <property type="evidence" value="ECO:0007669"/>
    <property type="project" value="TreeGrafter"/>
</dbReference>
<dbReference type="EMBL" id="JAAGWZ010000004">
    <property type="protein sequence ID" value="NEM92204.1"/>
    <property type="molecule type" value="Genomic_DNA"/>
</dbReference>
<dbReference type="PANTHER" id="PTHR30055:SF234">
    <property type="entry name" value="HTH-TYPE TRANSCRIPTIONAL REGULATOR BETI"/>
    <property type="match status" value="1"/>
</dbReference>
<dbReference type="Gene3D" id="1.10.357.10">
    <property type="entry name" value="Tetracycline Repressor, domain 2"/>
    <property type="match status" value="1"/>
</dbReference>
<proteinExistence type="predicted"/>
<evidence type="ECO:0000313" key="6">
    <source>
        <dbReference type="EMBL" id="NEM92204.1"/>
    </source>
</evidence>
<dbReference type="RefSeq" id="WP_163474259.1">
    <property type="nucleotide sequence ID" value="NZ_JAAGWZ010000004.1"/>
</dbReference>
<dbReference type="SUPFAM" id="SSF46689">
    <property type="entry name" value="Homeodomain-like"/>
    <property type="match status" value="1"/>
</dbReference>
<evidence type="ECO:0000259" key="5">
    <source>
        <dbReference type="PROSITE" id="PS50977"/>
    </source>
</evidence>
<evidence type="ECO:0000256" key="4">
    <source>
        <dbReference type="PROSITE-ProRule" id="PRU00335"/>
    </source>
</evidence>
<dbReference type="Pfam" id="PF17933">
    <property type="entry name" value="TetR_C_25"/>
    <property type="match status" value="1"/>
</dbReference>
<dbReference type="InterPro" id="IPR009057">
    <property type="entry name" value="Homeodomain-like_sf"/>
</dbReference>
<keyword evidence="1" id="KW-0805">Transcription regulation</keyword>
<name>A0A7C9TT88_9MICO</name>
<feature type="domain" description="HTH tetR-type" evidence="5">
    <location>
        <begin position="9"/>
        <end position="69"/>
    </location>
</feature>
<sequence>MRSTKADDATTSARIREAAIALFGRDGVRATTVRAIAERCGVSPALVIHHFGSKEGLRHACDEWILAEIMAASAAITDGGPGTSAAIRQWLTDIDAHRPWLDYIGRAITDGSALGDRLFDDFVQQTRELLAAGEADGTVRASSDADMRAVILTAYGLSTLVFERQIGRASGAVGLTPAVAARMAIPALELFTGGLYTSDRLLQATRDAIAASPEGATG</sequence>
<dbReference type="PRINTS" id="PR00455">
    <property type="entry name" value="HTHTETR"/>
</dbReference>
<evidence type="ECO:0000256" key="3">
    <source>
        <dbReference type="ARBA" id="ARBA00023163"/>
    </source>
</evidence>
<reference evidence="6 7" key="1">
    <citation type="journal article" date="2014" name="Int. J. Syst. Evol. Microbiol.">
        <title>Description of Galbitalea soli gen. nov., sp. nov., and Frondihabitans sucicola sp. nov.</title>
        <authorList>
            <person name="Kim S.J."/>
            <person name="Lim J.M."/>
            <person name="Ahn J.H."/>
            <person name="Weon H.Y."/>
            <person name="Hamada M."/>
            <person name="Suzuki K."/>
            <person name="Ahn T.Y."/>
            <person name="Kwon S.W."/>
        </authorList>
    </citation>
    <scope>NUCLEOTIDE SEQUENCE [LARGE SCALE GENOMIC DNA]</scope>
    <source>
        <strain evidence="6 7">NBRC 108727</strain>
    </source>
</reference>
<dbReference type="InterPro" id="IPR041484">
    <property type="entry name" value="TetR_C_25"/>
</dbReference>
<evidence type="ECO:0000313" key="7">
    <source>
        <dbReference type="Proteomes" id="UP000479756"/>
    </source>
</evidence>
<dbReference type="PANTHER" id="PTHR30055">
    <property type="entry name" value="HTH-TYPE TRANSCRIPTIONAL REGULATOR RUTR"/>
    <property type="match status" value="1"/>
</dbReference>
<comment type="caution">
    <text evidence="6">The sequence shown here is derived from an EMBL/GenBank/DDBJ whole genome shotgun (WGS) entry which is preliminary data.</text>
</comment>
<gene>
    <name evidence="6" type="ORF">G3T37_12665</name>
</gene>
<feature type="DNA-binding region" description="H-T-H motif" evidence="4">
    <location>
        <begin position="32"/>
        <end position="51"/>
    </location>
</feature>
<dbReference type="InterPro" id="IPR001647">
    <property type="entry name" value="HTH_TetR"/>
</dbReference>
<evidence type="ECO:0000256" key="2">
    <source>
        <dbReference type="ARBA" id="ARBA00023125"/>
    </source>
</evidence>
<protein>
    <submittedName>
        <fullName evidence="6">TetR/AcrR family transcriptional regulator</fullName>
    </submittedName>
</protein>
<dbReference type="AlphaFoldDB" id="A0A7C9TT88"/>
<dbReference type="Proteomes" id="UP000479756">
    <property type="component" value="Unassembled WGS sequence"/>
</dbReference>
<dbReference type="Pfam" id="PF00440">
    <property type="entry name" value="TetR_N"/>
    <property type="match status" value="1"/>
</dbReference>
<keyword evidence="2 4" id="KW-0238">DNA-binding</keyword>